<dbReference type="PATRIC" id="fig|198422.3.peg.341"/>
<sequence>MQSFDCCFLKKLSLIFIILLAFLSRKVFLVPLNIDILFLFVNIFASNKKEKK</sequence>
<evidence type="ECO:0000313" key="2">
    <source>
        <dbReference type="EMBL" id="KND62492.1"/>
    </source>
</evidence>
<comment type="caution">
    <text evidence="2">The sequence shown here is derived from an EMBL/GenBank/DDBJ whole genome shotgun (WGS) entry which is preliminary data.</text>
</comment>
<reference evidence="2 3" key="1">
    <citation type="journal article" date="2015" name="BMC Microbiol.">
        <title>'Candidatus Phytoplasma phoenicium' associated with almond witches'-broom disease: from draft genome to genetic diversity among strain populations.</title>
        <authorList>
            <person name="Quaglino F."/>
            <person name="Kube M."/>
            <person name="Jawhari M."/>
            <person name="Abou-Jawdah Y."/>
            <person name="Siewert C."/>
            <person name="Choueiri E."/>
            <person name="Sobh H."/>
            <person name="Casati P."/>
            <person name="Tedeschi R."/>
            <person name="Molino Lova M."/>
            <person name="Alma A."/>
            <person name="Bianco P.A."/>
        </authorList>
    </citation>
    <scope>NUCLEOTIDE SEQUENCE [LARGE SCALE GENOMIC DNA]</scope>
    <source>
        <strain evidence="2 3">SA213</strain>
    </source>
</reference>
<keyword evidence="1" id="KW-0472">Membrane</keyword>
<dbReference type="EMBL" id="JPSQ01000070">
    <property type="protein sequence ID" value="KND62492.1"/>
    <property type="molecule type" value="Genomic_DNA"/>
</dbReference>
<evidence type="ECO:0000313" key="3">
    <source>
        <dbReference type="Proteomes" id="UP000037086"/>
    </source>
</evidence>
<gene>
    <name evidence="2" type="ORF">AlmWB_03200</name>
</gene>
<dbReference type="Proteomes" id="UP000037086">
    <property type="component" value="Unassembled WGS sequence"/>
</dbReference>
<keyword evidence="3" id="KW-1185">Reference proteome</keyword>
<protein>
    <submittedName>
        <fullName evidence="2">Uncharacterized protein</fullName>
    </submittedName>
</protein>
<dbReference type="AlphaFoldDB" id="A0A0L0MIF6"/>
<keyword evidence="1" id="KW-1133">Transmembrane helix</keyword>
<evidence type="ECO:0000256" key="1">
    <source>
        <dbReference type="SAM" id="Phobius"/>
    </source>
</evidence>
<proteinExistence type="predicted"/>
<feature type="transmembrane region" description="Helical" evidence="1">
    <location>
        <begin position="12"/>
        <end position="45"/>
    </location>
</feature>
<keyword evidence="1" id="KW-0812">Transmembrane</keyword>
<organism evidence="2 3">
    <name type="scientific">Candidatus Phytoplasma phoenicium</name>
    <dbReference type="NCBI Taxonomy" id="198422"/>
    <lineage>
        <taxon>Bacteria</taxon>
        <taxon>Bacillati</taxon>
        <taxon>Mycoplasmatota</taxon>
        <taxon>Mollicutes</taxon>
        <taxon>Acholeplasmatales</taxon>
        <taxon>Acholeplasmataceae</taxon>
        <taxon>Candidatus Phytoplasma</taxon>
        <taxon>16SrIX (Pigeon pea witches'-broom group)</taxon>
    </lineage>
</organism>
<accession>A0A0L0MIF6</accession>
<name>A0A0L0MIF6_9MOLU</name>